<accession>A0ABW1CUI6</accession>
<feature type="region of interest" description="Disordered" evidence="1">
    <location>
        <begin position="37"/>
        <end position="62"/>
    </location>
</feature>
<dbReference type="Proteomes" id="UP001596058">
    <property type="component" value="Unassembled WGS sequence"/>
</dbReference>
<evidence type="ECO:0000256" key="1">
    <source>
        <dbReference type="SAM" id="MobiDB-lite"/>
    </source>
</evidence>
<comment type="caution">
    <text evidence="2">The sequence shown here is derived from an EMBL/GenBank/DDBJ whole genome shotgun (WGS) entry which is preliminary data.</text>
</comment>
<dbReference type="EMBL" id="JBHSPA010000041">
    <property type="protein sequence ID" value="MFC5828792.1"/>
    <property type="molecule type" value="Genomic_DNA"/>
</dbReference>
<protein>
    <submittedName>
        <fullName evidence="2">Uncharacterized protein</fullName>
    </submittedName>
</protein>
<reference evidence="3" key="1">
    <citation type="journal article" date="2019" name="Int. J. Syst. Evol. Microbiol.">
        <title>The Global Catalogue of Microorganisms (GCM) 10K type strain sequencing project: providing services to taxonomists for standard genome sequencing and annotation.</title>
        <authorList>
            <consortium name="The Broad Institute Genomics Platform"/>
            <consortium name="The Broad Institute Genome Sequencing Center for Infectious Disease"/>
            <person name="Wu L."/>
            <person name="Ma J."/>
        </authorList>
    </citation>
    <scope>NUCLEOTIDE SEQUENCE [LARGE SCALE GENOMIC DNA]</scope>
    <source>
        <strain evidence="3">CCUG 53903</strain>
    </source>
</reference>
<keyword evidence="3" id="KW-1185">Reference proteome</keyword>
<organism evidence="2 3">
    <name type="scientific">Nonomuraea insulae</name>
    <dbReference type="NCBI Taxonomy" id="1616787"/>
    <lineage>
        <taxon>Bacteria</taxon>
        <taxon>Bacillati</taxon>
        <taxon>Actinomycetota</taxon>
        <taxon>Actinomycetes</taxon>
        <taxon>Streptosporangiales</taxon>
        <taxon>Streptosporangiaceae</taxon>
        <taxon>Nonomuraea</taxon>
    </lineage>
</organism>
<evidence type="ECO:0000313" key="2">
    <source>
        <dbReference type="EMBL" id="MFC5828792.1"/>
    </source>
</evidence>
<feature type="compositionally biased region" description="Low complexity" evidence="1">
    <location>
        <begin position="51"/>
        <end position="62"/>
    </location>
</feature>
<evidence type="ECO:0000313" key="3">
    <source>
        <dbReference type="Proteomes" id="UP001596058"/>
    </source>
</evidence>
<gene>
    <name evidence="2" type="ORF">ACFPZ3_33410</name>
</gene>
<sequence>MGAELEAEYPFNDPLRRENLRAFYRFETASGGDGSGNGFHLSGWGRGERGAGPAWADPAAWR</sequence>
<proteinExistence type="predicted"/>
<name>A0ABW1CUI6_9ACTN</name>
<dbReference type="RefSeq" id="WP_379518291.1">
    <property type="nucleotide sequence ID" value="NZ_JBHSPA010000041.1"/>
</dbReference>